<dbReference type="GO" id="GO:0005886">
    <property type="term" value="C:plasma membrane"/>
    <property type="evidence" value="ECO:0007669"/>
    <property type="project" value="UniProtKB-SubCell"/>
</dbReference>
<comment type="caution">
    <text evidence="10">The sequence shown here is derived from an EMBL/GenBank/DDBJ whole genome shotgun (WGS) entry which is preliminary data.</text>
</comment>
<evidence type="ECO:0000256" key="1">
    <source>
        <dbReference type="ARBA" id="ARBA00004651"/>
    </source>
</evidence>
<dbReference type="OrthoDB" id="9800226at2"/>
<keyword evidence="6 9" id="KW-1133">Transmembrane helix</keyword>
<sequence>MIEWAVNLAITVFAVAIILNLYRLAIGPDIVDRILALDTLMINSIALIVLFDIRLSLGILFEAAMLIALMGFVGTVAMTKYLLRGDVIE</sequence>
<keyword evidence="7 8" id="KW-0472">Membrane</keyword>
<dbReference type="GO" id="GO:0015385">
    <property type="term" value="F:sodium:proton antiporter activity"/>
    <property type="evidence" value="ECO:0007669"/>
    <property type="project" value="TreeGrafter"/>
</dbReference>
<dbReference type="PANTHER" id="PTHR34702:SF1">
    <property type="entry name" value="NA(+)_H(+) ANTIPORTER SUBUNIT F"/>
    <property type="match status" value="1"/>
</dbReference>
<keyword evidence="3 8" id="KW-0813">Transport</keyword>
<organism evidence="10 11">
    <name type="scientific">Marinobacter excellens HL-55</name>
    <dbReference type="NCBI Taxonomy" id="1305731"/>
    <lineage>
        <taxon>Bacteria</taxon>
        <taxon>Pseudomonadati</taxon>
        <taxon>Pseudomonadota</taxon>
        <taxon>Gammaproteobacteria</taxon>
        <taxon>Pseudomonadales</taxon>
        <taxon>Marinobacteraceae</taxon>
        <taxon>Marinobacter</taxon>
    </lineage>
</organism>
<reference evidence="10 11" key="1">
    <citation type="submission" date="2015-09" db="EMBL/GenBank/DDBJ databases">
        <title>Identification and resolution of microdiversity through metagenomic sequencing of parallel consortia.</title>
        <authorList>
            <person name="Nelson W.C."/>
            <person name="Romine M.F."/>
            <person name="Lindemann S.R."/>
        </authorList>
    </citation>
    <scope>NUCLEOTIDE SEQUENCE [LARGE SCALE GENOMIC DNA]</scope>
    <source>
        <strain evidence="10">HL-55</strain>
    </source>
</reference>
<gene>
    <name evidence="10" type="primary">phaF</name>
    <name evidence="10" type="ORF">HLUCCX14_16175</name>
</gene>
<dbReference type="PATRIC" id="fig|1305731.5.peg.2017"/>
<dbReference type="PANTHER" id="PTHR34702">
    <property type="entry name" value="NA(+)/H(+) ANTIPORTER SUBUNIT F1"/>
    <property type="match status" value="1"/>
</dbReference>
<accession>A0A0P7YA44</accession>
<keyword evidence="8" id="KW-0406">Ion transport</keyword>
<evidence type="ECO:0000256" key="8">
    <source>
        <dbReference type="PIRNR" id="PIRNR028784"/>
    </source>
</evidence>
<dbReference type="Pfam" id="PF04066">
    <property type="entry name" value="MrpF_PhaF"/>
    <property type="match status" value="1"/>
</dbReference>
<evidence type="ECO:0000256" key="2">
    <source>
        <dbReference type="ARBA" id="ARBA00009212"/>
    </source>
</evidence>
<dbReference type="PIRSF" id="PIRSF028784">
    <property type="entry name" value="MrpF"/>
    <property type="match status" value="1"/>
</dbReference>
<feature type="transmembrane region" description="Helical" evidence="9">
    <location>
        <begin position="34"/>
        <end position="53"/>
    </location>
</feature>
<dbReference type="InterPro" id="IPR007208">
    <property type="entry name" value="MrpF/PhaF-like"/>
</dbReference>
<dbReference type="AlphaFoldDB" id="A0A0P7YA44"/>
<dbReference type="STRING" id="1305731.GCA_000934705_03117"/>
<evidence type="ECO:0000313" key="10">
    <source>
        <dbReference type="EMBL" id="KPQ27139.1"/>
    </source>
</evidence>
<comment type="subcellular location">
    <subcellularLocation>
        <location evidence="1 8">Cell membrane</location>
        <topology evidence="1 8">Multi-pass membrane protein</topology>
    </subcellularLocation>
</comment>
<evidence type="ECO:0000256" key="5">
    <source>
        <dbReference type="ARBA" id="ARBA00022692"/>
    </source>
</evidence>
<protein>
    <submittedName>
        <fullName evidence="10">Multicomponent K+:H+ antiporter subunit F</fullName>
    </submittedName>
</protein>
<dbReference type="Proteomes" id="UP000050416">
    <property type="component" value="Unassembled WGS sequence"/>
</dbReference>
<comment type="similarity">
    <text evidence="2 8">Belongs to the CPA3 antiporters (TC 2.A.63) subunit F family.</text>
</comment>
<name>A0A0P7YA44_9GAMM</name>
<dbReference type="EMBL" id="LJZQ01000035">
    <property type="protein sequence ID" value="KPQ27139.1"/>
    <property type="molecule type" value="Genomic_DNA"/>
</dbReference>
<evidence type="ECO:0000256" key="3">
    <source>
        <dbReference type="ARBA" id="ARBA00022448"/>
    </source>
</evidence>
<keyword evidence="8" id="KW-0050">Antiport</keyword>
<evidence type="ECO:0000256" key="6">
    <source>
        <dbReference type="ARBA" id="ARBA00022989"/>
    </source>
</evidence>
<feature type="transmembrane region" description="Helical" evidence="9">
    <location>
        <begin position="59"/>
        <end position="83"/>
    </location>
</feature>
<feature type="transmembrane region" description="Helical" evidence="9">
    <location>
        <begin position="6"/>
        <end position="22"/>
    </location>
</feature>
<keyword evidence="5 9" id="KW-0812">Transmembrane</keyword>
<keyword evidence="4 8" id="KW-1003">Cell membrane</keyword>
<proteinExistence type="inferred from homology"/>
<evidence type="ECO:0000256" key="9">
    <source>
        <dbReference type="SAM" id="Phobius"/>
    </source>
</evidence>
<evidence type="ECO:0000256" key="4">
    <source>
        <dbReference type="ARBA" id="ARBA00022475"/>
    </source>
</evidence>
<dbReference type="NCBIfam" id="NF004812">
    <property type="entry name" value="PRK06161.1"/>
    <property type="match status" value="1"/>
</dbReference>
<evidence type="ECO:0000256" key="7">
    <source>
        <dbReference type="ARBA" id="ARBA00023136"/>
    </source>
</evidence>
<evidence type="ECO:0000313" key="11">
    <source>
        <dbReference type="Proteomes" id="UP000050416"/>
    </source>
</evidence>